<accession>A0A5B9M5F6</accession>
<gene>
    <name evidence="5" type="ORF">Mal15_02790</name>
</gene>
<sequence>MSDVTKILGRIDAGDGRATQELLPLVYDELRRLAAQRMRRERSDHTLQSTALVHDAYLRLVGSQNESCWQSRSHFFAAAAQAMRRILIEHARRKASLKRGGDWNRIALEDYEEQSVCDLSADQLLELDETLTKLEAEDAVIAELVRLRLYAGLSVTEAAGVMGISRSVAYQHWEYALAWFAVELEGD</sequence>
<evidence type="ECO:0000256" key="1">
    <source>
        <dbReference type="ARBA" id="ARBA00023015"/>
    </source>
</evidence>
<dbReference type="SUPFAM" id="SSF88659">
    <property type="entry name" value="Sigma3 and sigma4 domains of RNA polymerase sigma factors"/>
    <property type="match status" value="1"/>
</dbReference>
<dbReference type="InterPro" id="IPR039425">
    <property type="entry name" value="RNA_pol_sigma-70-like"/>
</dbReference>
<evidence type="ECO:0000259" key="4">
    <source>
        <dbReference type="Pfam" id="PF07638"/>
    </source>
</evidence>
<dbReference type="RefSeq" id="WP_147866090.1">
    <property type="nucleotide sequence ID" value="NZ_CP036264.1"/>
</dbReference>
<dbReference type="Pfam" id="PF07638">
    <property type="entry name" value="Sigma70_ECF"/>
    <property type="match status" value="1"/>
</dbReference>
<dbReference type="GO" id="GO:0016987">
    <property type="term" value="F:sigma factor activity"/>
    <property type="evidence" value="ECO:0007669"/>
    <property type="project" value="UniProtKB-KW"/>
</dbReference>
<evidence type="ECO:0000256" key="2">
    <source>
        <dbReference type="ARBA" id="ARBA00023082"/>
    </source>
</evidence>
<dbReference type="NCBIfam" id="TIGR02999">
    <property type="entry name" value="Sig-70_X6"/>
    <property type="match status" value="1"/>
</dbReference>
<keyword evidence="2" id="KW-0731">Sigma factor</keyword>
<organism evidence="5 6">
    <name type="scientific">Stieleria maiorica</name>
    <dbReference type="NCBI Taxonomy" id="2795974"/>
    <lineage>
        <taxon>Bacteria</taxon>
        <taxon>Pseudomonadati</taxon>
        <taxon>Planctomycetota</taxon>
        <taxon>Planctomycetia</taxon>
        <taxon>Pirellulales</taxon>
        <taxon>Pirellulaceae</taxon>
        <taxon>Stieleria</taxon>
    </lineage>
</organism>
<reference evidence="5 6" key="1">
    <citation type="submission" date="2019-02" db="EMBL/GenBank/DDBJ databases">
        <title>Planctomycetal bacteria perform biofilm scaping via a novel small molecule.</title>
        <authorList>
            <person name="Jeske O."/>
            <person name="Boedeker C."/>
            <person name="Wiegand S."/>
            <person name="Breitling P."/>
            <person name="Kallscheuer N."/>
            <person name="Jogler M."/>
            <person name="Rohde M."/>
            <person name="Petersen J."/>
            <person name="Medema M.H."/>
            <person name="Surup F."/>
            <person name="Jogler C."/>
        </authorList>
    </citation>
    <scope>NUCLEOTIDE SEQUENCE [LARGE SCALE GENOMIC DNA]</scope>
    <source>
        <strain evidence="5 6">Mal15</strain>
    </source>
</reference>
<keyword evidence="1" id="KW-0805">Transcription regulation</keyword>
<proteinExistence type="predicted"/>
<evidence type="ECO:0000313" key="6">
    <source>
        <dbReference type="Proteomes" id="UP000321353"/>
    </source>
</evidence>
<feature type="domain" description="RNA polymerase sigma-70 ECF-like HTH" evidence="4">
    <location>
        <begin position="1"/>
        <end position="185"/>
    </location>
</feature>
<dbReference type="AlphaFoldDB" id="A0A5B9M5F6"/>
<dbReference type="InterPro" id="IPR011517">
    <property type="entry name" value="RNA_pol_sigma70_ECF-like"/>
</dbReference>
<dbReference type="PANTHER" id="PTHR43133">
    <property type="entry name" value="RNA POLYMERASE ECF-TYPE SIGMA FACTO"/>
    <property type="match status" value="1"/>
</dbReference>
<evidence type="ECO:0000256" key="3">
    <source>
        <dbReference type="ARBA" id="ARBA00023163"/>
    </source>
</evidence>
<dbReference type="KEGG" id="smam:Mal15_02790"/>
<keyword evidence="6" id="KW-1185">Reference proteome</keyword>
<keyword evidence="3" id="KW-0804">Transcription</keyword>
<dbReference type="InterPro" id="IPR013324">
    <property type="entry name" value="RNA_pol_sigma_r3/r4-like"/>
</dbReference>
<dbReference type="Gene3D" id="1.10.10.10">
    <property type="entry name" value="Winged helix-like DNA-binding domain superfamily/Winged helix DNA-binding domain"/>
    <property type="match status" value="1"/>
</dbReference>
<name>A0A5B9M5F6_9BACT</name>
<dbReference type="InterPro" id="IPR036388">
    <property type="entry name" value="WH-like_DNA-bd_sf"/>
</dbReference>
<dbReference type="InterPro" id="IPR053812">
    <property type="entry name" value="HTH_Sigma70_ECF-like"/>
</dbReference>
<evidence type="ECO:0000313" key="5">
    <source>
        <dbReference type="EMBL" id="QEF96252.1"/>
    </source>
</evidence>
<dbReference type="Proteomes" id="UP000321353">
    <property type="component" value="Chromosome"/>
</dbReference>
<dbReference type="EMBL" id="CP036264">
    <property type="protein sequence ID" value="QEF96252.1"/>
    <property type="molecule type" value="Genomic_DNA"/>
</dbReference>
<protein>
    <submittedName>
        <fullName evidence="5">ECF sigma factor</fullName>
    </submittedName>
</protein>
<dbReference type="PANTHER" id="PTHR43133:SF39">
    <property type="entry name" value="SIMILAR TO RNA POLYMERASE SIGMA-E FACTOR"/>
    <property type="match status" value="1"/>
</dbReference>